<keyword evidence="1" id="KW-0472">Membrane</keyword>
<reference evidence="2" key="1">
    <citation type="submission" date="2021-08" db="EMBL/GenBank/DDBJ databases">
        <title>Flavobacterium sp. strain CC-SYL302.</title>
        <authorList>
            <person name="Lin S.-Y."/>
            <person name="Lee T.-H."/>
            <person name="Young C.-C."/>
        </authorList>
    </citation>
    <scope>NUCLEOTIDE SEQUENCE</scope>
    <source>
        <strain evidence="2">CC-SYL302</strain>
    </source>
</reference>
<proteinExistence type="predicted"/>
<keyword evidence="1" id="KW-1133">Transmembrane helix</keyword>
<sequence length="150" mass="17703">MNRFLISQKETNIGYDYCIIDGKLTTDEFEIIKCSDYIFEADEWKNLYKDDKITIKSSDKIIFIKSHYLDKDNADRAINYIFYINQEDSDWDTIVKKLENDSELIDRNLDKEHLKQVIAKLSNNKIIKKKILLFLLAIGAIIILTKMLKN</sequence>
<evidence type="ECO:0000256" key="1">
    <source>
        <dbReference type="SAM" id="Phobius"/>
    </source>
</evidence>
<dbReference type="EMBL" id="CP081495">
    <property type="protein sequence ID" value="UYW01023.1"/>
    <property type="molecule type" value="Genomic_DNA"/>
</dbReference>
<keyword evidence="1" id="KW-0812">Transmembrane</keyword>
<dbReference type="Proteomes" id="UP001163328">
    <property type="component" value="Chromosome"/>
</dbReference>
<gene>
    <name evidence="2" type="ORF">K5I29_11065</name>
</gene>
<feature type="transmembrane region" description="Helical" evidence="1">
    <location>
        <begin position="131"/>
        <end position="148"/>
    </location>
</feature>
<evidence type="ECO:0000313" key="3">
    <source>
        <dbReference type="Proteomes" id="UP001163328"/>
    </source>
</evidence>
<accession>A0ABY6LXF9</accession>
<keyword evidence="3" id="KW-1185">Reference proteome</keyword>
<organism evidence="2 3">
    <name type="scientific">Flavobacterium agricola</name>
    <dbReference type="NCBI Taxonomy" id="2870839"/>
    <lineage>
        <taxon>Bacteria</taxon>
        <taxon>Pseudomonadati</taxon>
        <taxon>Bacteroidota</taxon>
        <taxon>Flavobacteriia</taxon>
        <taxon>Flavobacteriales</taxon>
        <taxon>Flavobacteriaceae</taxon>
        <taxon>Flavobacterium</taxon>
    </lineage>
</organism>
<name>A0ABY6LXF9_9FLAO</name>
<protein>
    <submittedName>
        <fullName evidence="2">Uncharacterized protein</fullName>
    </submittedName>
</protein>
<dbReference type="RefSeq" id="WP_264433355.1">
    <property type="nucleotide sequence ID" value="NZ_CP081495.1"/>
</dbReference>
<evidence type="ECO:0000313" key="2">
    <source>
        <dbReference type="EMBL" id="UYW01023.1"/>
    </source>
</evidence>